<dbReference type="GO" id="GO:1990281">
    <property type="term" value="C:efflux pump complex"/>
    <property type="evidence" value="ECO:0007669"/>
    <property type="project" value="TreeGrafter"/>
</dbReference>
<dbReference type="PANTHER" id="PTHR30026:SF21">
    <property type="entry name" value="SLR1270 PROTEIN"/>
    <property type="match status" value="1"/>
</dbReference>
<evidence type="ECO:0000256" key="1">
    <source>
        <dbReference type="ARBA" id="ARBA00004442"/>
    </source>
</evidence>
<keyword evidence="8" id="KW-0175">Coiled coil</keyword>
<reference evidence="10" key="2">
    <citation type="submission" date="2021-04" db="EMBL/GenBank/DDBJ databases">
        <authorList>
            <person name="Zhang T."/>
            <person name="Zhang Y."/>
            <person name="Lu D."/>
            <person name="Zuo D."/>
            <person name="Du Z."/>
        </authorList>
    </citation>
    <scope>NUCLEOTIDE SEQUENCE</scope>
    <source>
        <strain evidence="10">JR1</strain>
    </source>
</reference>
<evidence type="ECO:0000256" key="4">
    <source>
        <dbReference type="ARBA" id="ARBA00022452"/>
    </source>
</evidence>
<evidence type="ECO:0000256" key="7">
    <source>
        <dbReference type="ARBA" id="ARBA00023237"/>
    </source>
</evidence>
<keyword evidence="3" id="KW-0813">Transport</keyword>
<accession>A0A941F1M4</accession>
<evidence type="ECO:0000256" key="9">
    <source>
        <dbReference type="SAM" id="SignalP"/>
    </source>
</evidence>
<evidence type="ECO:0000313" key="10">
    <source>
        <dbReference type="EMBL" id="MBR8534130.1"/>
    </source>
</evidence>
<keyword evidence="7" id="KW-0998">Cell outer membrane</keyword>
<protein>
    <submittedName>
        <fullName evidence="10">TolC family protein</fullName>
    </submittedName>
</protein>
<evidence type="ECO:0000256" key="5">
    <source>
        <dbReference type="ARBA" id="ARBA00022692"/>
    </source>
</evidence>
<keyword evidence="6" id="KW-0472">Membrane</keyword>
<feature type="signal peptide" evidence="9">
    <location>
        <begin position="1"/>
        <end position="23"/>
    </location>
</feature>
<evidence type="ECO:0000256" key="6">
    <source>
        <dbReference type="ARBA" id="ARBA00023136"/>
    </source>
</evidence>
<keyword evidence="5" id="KW-0812">Transmembrane</keyword>
<dbReference type="InterPro" id="IPR003423">
    <property type="entry name" value="OMP_efflux"/>
</dbReference>
<sequence length="445" mass="49758">MNRNFLNGILIACISLAGLASQAQENMGNEMFSLDEALQLASENNREIQKALADVNAAKGANQQANAAFLPSVELSSGYMTSNDPLYAFGFKLQQQGVTMADFDPSVINAPGQTNHFATQVMVEQPLINVDAWMGKGAAGKQVKAMEHQTEYTREYVQFLVKQTYYALQLAQNRVEVMKKAQATTNSYLKMAEDNLQQGYLKEADVMAIKVRQYEQVAMVQEAENQVKSVSETLNFLMGRAIHLPVQVTDSISQVTFSFNNATSIFNRSDVVAMQYGLEAQKKMEKSDLMKFAPRINAFGSYNLYDADFGGFGADSYMVGIKLQWRIFNGGRNIGKYNQTKANYQKAQVSYQDYVEKENMELSKATRAIAVAESQLATYNLAAEEANESLRIRTNRYNQGMESTSDLLMAETKAEESVLKKLNAIYNYNVAVFKYQMLASETNQQ</sequence>
<dbReference type="Gene3D" id="1.20.1600.10">
    <property type="entry name" value="Outer membrane efflux proteins (OEP)"/>
    <property type="match status" value="1"/>
</dbReference>
<name>A0A941F1M4_9BACT</name>
<feature type="chain" id="PRO_5036876193" evidence="9">
    <location>
        <begin position="24"/>
        <end position="445"/>
    </location>
</feature>
<comment type="similarity">
    <text evidence="2">Belongs to the outer membrane factor (OMF) (TC 1.B.17) family.</text>
</comment>
<comment type="subcellular location">
    <subcellularLocation>
        <location evidence="1">Cell outer membrane</location>
    </subcellularLocation>
</comment>
<dbReference type="GO" id="GO:0009279">
    <property type="term" value="C:cell outer membrane"/>
    <property type="evidence" value="ECO:0007669"/>
    <property type="project" value="UniProtKB-SubCell"/>
</dbReference>
<dbReference type="Proteomes" id="UP000679220">
    <property type="component" value="Unassembled WGS sequence"/>
</dbReference>
<evidence type="ECO:0000256" key="3">
    <source>
        <dbReference type="ARBA" id="ARBA00022448"/>
    </source>
</evidence>
<dbReference type="EMBL" id="JAGTAR010000001">
    <property type="protein sequence ID" value="MBR8534130.1"/>
    <property type="molecule type" value="Genomic_DNA"/>
</dbReference>
<proteinExistence type="inferred from homology"/>
<reference evidence="10" key="1">
    <citation type="journal article" date="2018" name="Int. J. Syst. Evol. Microbiol.">
        <title>Carboxylicivirga sediminis sp. nov., isolated from coastal sediment.</title>
        <authorList>
            <person name="Wang F.Q."/>
            <person name="Ren L.H."/>
            <person name="Zou R.J."/>
            <person name="Sun Y.Z."/>
            <person name="Liu X.J."/>
            <person name="Jiang F."/>
            <person name="Liu L.J."/>
        </authorList>
    </citation>
    <scope>NUCLEOTIDE SEQUENCE</scope>
    <source>
        <strain evidence="10">JR1</strain>
    </source>
</reference>
<comment type="caution">
    <text evidence="10">The sequence shown here is derived from an EMBL/GenBank/DDBJ whole genome shotgun (WGS) entry which is preliminary data.</text>
</comment>
<dbReference type="AlphaFoldDB" id="A0A941F1M4"/>
<keyword evidence="9" id="KW-0732">Signal</keyword>
<feature type="coiled-coil region" evidence="8">
    <location>
        <begin position="355"/>
        <end position="389"/>
    </location>
</feature>
<organism evidence="10 11">
    <name type="scientific">Carboxylicivirga sediminis</name>
    <dbReference type="NCBI Taxonomy" id="2006564"/>
    <lineage>
        <taxon>Bacteria</taxon>
        <taxon>Pseudomonadati</taxon>
        <taxon>Bacteroidota</taxon>
        <taxon>Bacteroidia</taxon>
        <taxon>Marinilabiliales</taxon>
        <taxon>Marinilabiliaceae</taxon>
        <taxon>Carboxylicivirga</taxon>
    </lineage>
</organism>
<keyword evidence="11" id="KW-1185">Reference proteome</keyword>
<dbReference type="Pfam" id="PF02321">
    <property type="entry name" value="OEP"/>
    <property type="match status" value="2"/>
</dbReference>
<dbReference type="GO" id="GO:0015562">
    <property type="term" value="F:efflux transmembrane transporter activity"/>
    <property type="evidence" value="ECO:0007669"/>
    <property type="project" value="InterPro"/>
</dbReference>
<dbReference type="PANTHER" id="PTHR30026">
    <property type="entry name" value="OUTER MEMBRANE PROTEIN TOLC"/>
    <property type="match status" value="1"/>
</dbReference>
<keyword evidence="4" id="KW-1134">Transmembrane beta strand</keyword>
<dbReference type="InterPro" id="IPR051906">
    <property type="entry name" value="TolC-like"/>
</dbReference>
<dbReference type="GO" id="GO:0015288">
    <property type="term" value="F:porin activity"/>
    <property type="evidence" value="ECO:0007669"/>
    <property type="project" value="TreeGrafter"/>
</dbReference>
<gene>
    <name evidence="10" type="ORF">KDU71_01030</name>
</gene>
<evidence type="ECO:0000313" key="11">
    <source>
        <dbReference type="Proteomes" id="UP000679220"/>
    </source>
</evidence>
<evidence type="ECO:0000256" key="8">
    <source>
        <dbReference type="SAM" id="Coils"/>
    </source>
</evidence>
<evidence type="ECO:0000256" key="2">
    <source>
        <dbReference type="ARBA" id="ARBA00007613"/>
    </source>
</evidence>
<dbReference type="RefSeq" id="WP_212188034.1">
    <property type="nucleotide sequence ID" value="NZ_JAGTAR010000001.1"/>
</dbReference>
<dbReference type="SUPFAM" id="SSF56954">
    <property type="entry name" value="Outer membrane efflux proteins (OEP)"/>
    <property type="match status" value="1"/>
</dbReference>